<dbReference type="STRING" id="373903.Hore_21280"/>
<dbReference type="GO" id="GO:0016020">
    <property type="term" value="C:membrane"/>
    <property type="evidence" value="ECO:0007669"/>
    <property type="project" value="InterPro"/>
</dbReference>
<feature type="transmembrane region" description="Helical" evidence="3">
    <location>
        <begin position="54"/>
        <end position="79"/>
    </location>
</feature>
<dbReference type="Proteomes" id="UP000000719">
    <property type="component" value="Chromosome"/>
</dbReference>
<accession>B8D021</accession>
<keyword evidence="3" id="KW-0472">Membrane</keyword>
<evidence type="ECO:0000256" key="2">
    <source>
        <dbReference type="ARBA" id="ARBA00022989"/>
    </source>
</evidence>
<keyword evidence="1 3" id="KW-0812">Transmembrane</keyword>
<dbReference type="HOGENOM" id="CLU_084705_0_0_9"/>
<feature type="transmembrane region" description="Helical" evidence="3">
    <location>
        <begin position="85"/>
        <end position="104"/>
    </location>
</feature>
<dbReference type="InterPro" id="IPR009825">
    <property type="entry name" value="ECF_substrate-spec-like"/>
</dbReference>
<evidence type="ECO:0000313" key="5">
    <source>
        <dbReference type="Proteomes" id="UP000000719"/>
    </source>
</evidence>
<dbReference type="Gene3D" id="1.10.1760.20">
    <property type="match status" value="1"/>
</dbReference>
<dbReference type="PANTHER" id="PTHR37815:SF3">
    <property type="entry name" value="UPF0397 PROTEIN SPR0429"/>
    <property type="match status" value="1"/>
</dbReference>
<feature type="transmembrane region" description="Helical" evidence="3">
    <location>
        <begin position="23"/>
        <end position="42"/>
    </location>
</feature>
<dbReference type="RefSeq" id="WP_015923842.1">
    <property type="nucleotide sequence ID" value="NC_011899.1"/>
</dbReference>
<organism evidence="4 5">
    <name type="scientific">Halothermothrix orenii (strain H 168 / OCM 544 / DSM 9562)</name>
    <dbReference type="NCBI Taxonomy" id="373903"/>
    <lineage>
        <taxon>Bacteria</taxon>
        <taxon>Bacillati</taxon>
        <taxon>Bacillota</taxon>
        <taxon>Clostridia</taxon>
        <taxon>Halanaerobiales</taxon>
        <taxon>Halothermotrichaceae</taxon>
        <taxon>Halothermothrix</taxon>
    </lineage>
</organism>
<feature type="transmembrane region" description="Helical" evidence="3">
    <location>
        <begin position="149"/>
        <end position="166"/>
    </location>
</feature>
<dbReference type="OrthoDB" id="411368at2"/>
<protein>
    <submittedName>
        <fullName evidence="4">Predicted membrane protein</fullName>
    </submittedName>
</protein>
<sequence length="185" mass="20024">MPDRRIVKELRNLEPGNLSTRTLSYLALFVAFTAVATYLHVPGPSQSYFNLGEVAIYFIALVFGPRAAGIAGAAGSALMDMILGYYIWAPFTFIIKGVEGYVVGRFGSTDSWVKSIVAVLIGGHIMIAGYAITKGFLISWAAIIPELGIDYAQMLIGAVIAIPFAHNINKFIGSDSDENRKDSKK</sequence>
<keyword evidence="2 3" id="KW-1133">Transmembrane helix</keyword>
<dbReference type="KEGG" id="hor:Hore_21280"/>
<gene>
    <name evidence="4" type="ordered locus">Hore_21280</name>
</gene>
<feature type="transmembrane region" description="Helical" evidence="3">
    <location>
        <begin position="116"/>
        <end position="143"/>
    </location>
</feature>
<evidence type="ECO:0000256" key="1">
    <source>
        <dbReference type="ARBA" id="ARBA00022692"/>
    </source>
</evidence>
<proteinExistence type="predicted"/>
<dbReference type="EMBL" id="CP001098">
    <property type="protein sequence ID" value="ACL70873.1"/>
    <property type="molecule type" value="Genomic_DNA"/>
</dbReference>
<reference evidence="4 5" key="1">
    <citation type="journal article" date="2009" name="PLoS ONE">
        <title>Genome analysis of the anaerobic thermohalophilic bacterium Halothermothrix orenii.</title>
        <authorList>
            <person name="Mavromatis K."/>
            <person name="Ivanova N."/>
            <person name="Anderson I."/>
            <person name="Lykidis A."/>
            <person name="Hooper S.D."/>
            <person name="Sun H."/>
            <person name="Kunin V."/>
            <person name="Lapidus A."/>
            <person name="Hugenholtz P."/>
            <person name="Patel B."/>
            <person name="Kyrpides N.C."/>
        </authorList>
    </citation>
    <scope>NUCLEOTIDE SEQUENCE [LARGE SCALE GENOMIC DNA]</scope>
    <source>
        <strain evidence="5">H 168 / OCM 544 / DSM 9562</strain>
    </source>
</reference>
<dbReference type="PANTHER" id="PTHR37815">
    <property type="entry name" value="UPF0397 PROTEIN BC_2624-RELATED"/>
    <property type="match status" value="1"/>
</dbReference>
<evidence type="ECO:0000256" key="3">
    <source>
        <dbReference type="SAM" id="Phobius"/>
    </source>
</evidence>
<evidence type="ECO:0000313" key="4">
    <source>
        <dbReference type="EMBL" id="ACL70873.1"/>
    </source>
</evidence>
<dbReference type="eggNOG" id="COG4720">
    <property type="taxonomic scope" value="Bacteria"/>
</dbReference>
<name>B8D021_HALOH</name>
<dbReference type="AlphaFoldDB" id="B8D021"/>
<dbReference type="Pfam" id="PF07155">
    <property type="entry name" value="ECF-ribofla_trS"/>
    <property type="match status" value="1"/>
</dbReference>
<keyword evidence="5" id="KW-1185">Reference proteome</keyword>